<dbReference type="RefSeq" id="WP_066135907.1">
    <property type="nucleotide sequence ID" value="NZ_CP014525.1"/>
</dbReference>
<keyword evidence="2" id="KW-1185">Reference proteome</keyword>
<evidence type="ECO:0000313" key="2">
    <source>
        <dbReference type="Proteomes" id="UP000076066"/>
    </source>
</evidence>
<reference evidence="1 2" key="1">
    <citation type="submission" date="2016-02" db="EMBL/GenBank/DDBJ databases">
        <title>Complete Genome of H5569, the type strain of the newly described species Haematospirillium jordaniae.</title>
        <authorList>
            <person name="Nicholson A.C."/>
            <person name="Humrighouse B.W."/>
            <person name="Loparov V."/>
            <person name="McQuiston J.R."/>
        </authorList>
    </citation>
    <scope>NUCLEOTIDE SEQUENCE [LARGE SCALE GENOMIC DNA]</scope>
    <source>
        <strain evidence="1 2">H5569</strain>
    </source>
</reference>
<dbReference type="EMBL" id="CP014525">
    <property type="protein sequence ID" value="AMW35323.1"/>
    <property type="molecule type" value="Genomic_DNA"/>
</dbReference>
<organism evidence="1 2">
    <name type="scientific">Haematospirillum jordaniae</name>
    <dbReference type="NCBI Taxonomy" id="1549855"/>
    <lineage>
        <taxon>Bacteria</taxon>
        <taxon>Pseudomonadati</taxon>
        <taxon>Pseudomonadota</taxon>
        <taxon>Alphaproteobacteria</taxon>
        <taxon>Rhodospirillales</taxon>
        <taxon>Novispirillaceae</taxon>
        <taxon>Haematospirillum</taxon>
    </lineage>
</organism>
<evidence type="ECO:0008006" key="3">
    <source>
        <dbReference type="Google" id="ProtNLM"/>
    </source>
</evidence>
<protein>
    <recommendedName>
        <fullName evidence="3">DUF1127 domain-containing protein</fullName>
    </recommendedName>
</protein>
<dbReference type="GeneID" id="53317330"/>
<sequence>MGDSGGRVGTRTKSGDRVIVWKGIVDRGFHSILRRLNPLWHRASTSFDRVREEIEMDRHRRQILGLDERLLRDVGLSASDAWKIARRRDNRGK</sequence>
<proteinExistence type="predicted"/>
<name>A0A143DGA4_9PROT</name>
<evidence type="ECO:0000313" key="1">
    <source>
        <dbReference type="EMBL" id="AMW35323.1"/>
    </source>
</evidence>
<dbReference type="KEGG" id="hjo:AY555_09205"/>
<dbReference type="Proteomes" id="UP000076066">
    <property type="component" value="Chromosome"/>
</dbReference>
<gene>
    <name evidence="1" type="ORF">AY555_09205</name>
</gene>
<dbReference type="STRING" id="1549855.AY555_09205"/>
<dbReference type="AlphaFoldDB" id="A0A143DGA4"/>
<accession>A0A143DGA4</accession>